<accession>R9NVI9</accession>
<name>R9NVI9_PSEHS</name>
<evidence type="ECO:0000313" key="2">
    <source>
        <dbReference type="EMBL" id="GAC92463.1"/>
    </source>
</evidence>
<sequence>MDCCSQISRDHVGITERIFRNMLHRHHKPTRLCAADASEKSGRVFVLDLLTCRLVAVGVDHHHPPQAYHRTLSATRHRRTDHIASPETIPDVQSE</sequence>
<dbReference type="GeneID" id="24105329"/>
<keyword evidence="3" id="KW-1185">Reference proteome</keyword>
<organism evidence="2 3">
    <name type="scientific">Pseudozyma hubeiensis (strain SY62)</name>
    <name type="common">Yeast</name>
    <dbReference type="NCBI Taxonomy" id="1305764"/>
    <lineage>
        <taxon>Eukaryota</taxon>
        <taxon>Fungi</taxon>
        <taxon>Dikarya</taxon>
        <taxon>Basidiomycota</taxon>
        <taxon>Ustilaginomycotina</taxon>
        <taxon>Ustilaginomycetes</taxon>
        <taxon>Ustilaginales</taxon>
        <taxon>Ustilaginaceae</taxon>
        <taxon>Pseudozyma</taxon>
    </lineage>
</organism>
<dbReference type="HOGENOM" id="CLU_2373695_0_0_1"/>
<dbReference type="Proteomes" id="UP000014071">
    <property type="component" value="Unassembled WGS sequence"/>
</dbReference>
<evidence type="ECO:0000256" key="1">
    <source>
        <dbReference type="SAM" id="MobiDB-lite"/>
    </source>
</evidence>
<gene>
    <name evidence="2" type="ORF">PHSY_000016</name>
</gene>
<evidence type="ECO:0000313" key="3">
    <source>
        <dbReference type="Proteomes" id="UP000014071"/>
    </source>
</evidence>
<feature type="region of interest" description="Disordered" evidence="1">
    <location>
        <begin position="69"/>
        <end position="95"/>
    </location>
</feature>
<dbReference type="EMBL" id="DF238764">
    <property type="protein sequence ID" value="GAC92463.1"/>
    <property type="molecule type" value="Genomic_DNA"/>
</dbReference>
<dbReference type="RefSeq" id="XP_012186050.1">
    <property type="nucleotide sequence ID" value="XM_012330660.1"/>
</dbReference>
<proteinExistence type="predicted"/>
<protein>
    <submittedName>
        <fullName evidence="2">Uncharacterized protein</fullName>
    </submittedName>
</protein>
<reference evidence="3" key="1">
    <citation type="journal article" date="2013" name="Genome Announc.">
        <title>Draft genome sequence of the basidiomycetous yeast-like fungus Pseudozyma hubeiensis SY62, which produces an abundant amount of the biosurfactant mannosylerythritol lipids.</title>
        <authorList>
            <person name="Konishi M."/>
            <person name="Hatada Y."/>
            <person name="Horiuchi J."/>
        </authorList>
    </citation>
    <scope>NUCLEOTIDE SEQUENCE [LARGE SCALE GENOMIC DNA]</scope>
    <source>
        <strain evidence="3">SY62</strain>
    </source>
</reference>
<dbReference type="AlphaFoldDB" id="R9NVI9"/>